<accession>A0A2D2CY83</accession>
<keyword evidence="8" id="KW-0464">Manganese</keyword>
<feature type="binding site" evidence="8">
    <location>
        <position position="93"/>
    </location>
    <ligand>
        <name>ATP</name>
        <dbReference type="ChEBI" id="CHEBI:30616"/>
    </ligand>
</feature>
<evidence type="ECO:0000256" key="8">
    <source>
        <dbReference type="HAMAP-Rule" id="MF_00692"/>
    </source>
</evidence>
<dbReference type="EC" id="2.7.7.-" evidence="8"/>
<dbReference type="KEGG" id="mtw:CQW49_07070"/>
<feature type="binding site" evidence="8">
    <location>
        <position position="114"/>
    </location>
    <ligand>
        <name>ATP</name>
        <dbReference type="ChEBI" id="CHEBI:30616"/>
    </ligand>
</feature>
<evidence type="ECO:0000313" key="10">
    <source>
        <dbReference type="Proteomes" id="UP000230709"/>
    </source>
</evidence>
<dbReference type="HAMAP" id="MF_00692">
    <property type="entry name" value="SelO"/>
    <property type="match status" value="1"/>
</dbReference>
<evidence type="ECO:0000256" key="5">
    <source>
        <dbReference type="ARBA" id="ARBA00022741"/>
    </source>
</evidence>
<dbReference type="STRING" id="595536.GCA_000178815_03744"/>
<feature type="binding site" evidence="8">
    <location>
        <position position="268"/>
    </location>
    <ligand>
        <name>Mg(2+)</name>
        <dbReference type="ChEBI" id="CHEBI:18420"/>
    </ligand>
</feature>
<feature type="binding site" evidence="8">
    <location>
        <position position="92"/>
    </location>
    <ligand>
        <name>ATP</name>
        <dbReference type="ChEBI" id="CHEBI:30616"/>
    </ligand>
</feature>
<feature type="binding site" evidence="8">
    <location>
        <position position="126"/>
    </location>
    <ligand>
        <name>ATP</name>
        <dbReference type="ChEBI" id="CHEBI:30616"/>
    </ligand>
</feature>
<name>A0A2D2CY83_METT3</name>
<dbReference type="Pfam" id="PF02696">
    <property type="entry name" value="SelO"/>
    <property type="match status" value="1"/>
</dbReference>
<comment type="catalytic activity">
    <reaction evidence="8">
        <text>L-tyrosyl-[protein] + UTP = O-(5'-uridylyl)-L-tyrosyl-[protein] + diphosphate</text>
        <dbReference type="Rhea" id="RHEA:83887"/>
        <dbReference type="Rhea" id="RHEA-COMP:10136"/>
        <dbReference type="Rhea" id="RHEA-COMP:20238"/>
        <dbReference type="ChEBI" id="CHEBI:33019"/>
        <dbReference type="ChEBI" id="CHEBI:46398"/>
        <dbReference type="ChEBI" id="CHEBI:46858"/>
        <dbReference type="ChEBI" id="CHEBI:90602"/>
    </reaction>
</comment>
<feature type="binding site" evidence="8">
    <location>
        <position position="268"/>
    </location>
    <ligand>
        <name>ATP</name>
        <dbReference type="ChEBI" id="CHEBI:30616"/>
    </ligand>
</feature>
<evidence type="ECO:0000256" key="1">
    <source>
        <dbReference type="ARBA" id="ARBA00009747"/>
    </source>
</evidence>
<reference evidence="10" key="1">
    <citation type="submission" date="2017-10" db="EMBL/GenBank/DDBJ databases">
        <title>Completed PacBio SMRT sequence of Methylosinus trichosporium OB3b reveals presence of a third large plasmid.</title>
        <authorList>
            <person name="Charles T.C."/>
            <person name="Lynch M.D.J."/>
            <person name="Heil J.R."/>
            <person name="Cheng J."/>
        </authorList>
    </citation>
    <scope>NUCLEOTIDE SEQUENCE [LARGE SCALE GENOMIC DNA]</scope>
    <source>
        <strain evidence="10">OB3b</strain>
    </source>
</reference>
<comment type="catalytic activity">
    <reaction evidence="8">
        <text>L-tyrosyl-[protein] + ATP = O-(5'-adenylyl)-L-tyrosyl-[protein] + diphosphate</text>
        <dbReference type="Rhea" id="RHEA:54288"/>
        <dbReference type="Rhea" id="RHEA-COMP:10136"/>
        <dbReference type="Rhea" id="RHEA-COMP:13846"/>
        <dbReference type="ChEBI" id="CHEBI:30616"/>
        <dbReference type="ChEBI" id="CHEBI:33019"/>
        <dbReference type="ChEBI" id="CHEBI:46858"/>
        <dbReference type="ChEBI" id="CHEBI:83624"/>
        <dbReference type="EC" id="2.7.7.108"/>
    </reaction>
</comment>
<keyword evidence="3 8" id="KW-0548">Nucleotidyltransferase</keyword>
<dbReference type="InterPro" id="IPR003846">
    <property type="entry name" value="SelO"/>
</dbReference>
<dbReference type="GO" id="GO:0005524">
    <property type="term" value="F:ATP binding"/>
    <property type="evidence" value="ECO:0007669"/>
    <property type="project" value="UniProtKB-UniRule"/>
</dbReference>
<comment type="catalytic activity">
    <reaction evidence="8">
        <text>L-seryl-[protein] + ATP = 3-O-(5'-adenylyl)-L-seryl-[protein] + diphosphate</text>
        <dbReference type="Rhea" id="RHEA:58120"/>
        <dbReference type="Rhea" id="RHEA-COMP:9863"/>
        <dbReference type="Rhea" id="RHEA-COMP:15073"/>
        <dbReference type="ChEBI" id="CHEBI:29999"/>
        <dbReference type="ChEBI" id="CHEBI:30616"/>
        <dbReference type="ChEBI" id="CHEBI:33019"/>
        <dbReference type="ChEBI" id="CHEBI:142516"/>
        <dbReference type="EC" id="2.7.7.108"/>
    </reaction>
</comment>
<dbReference type="PANTHER" id="PTHR32057:SF14">
    <property type="entry name" value="PROTEIN ADENYLYLTRANSFERASE SELO, MITOCHONDRIAL"/>
    <property type="match status" value="1"/>
</dbReference>
<dbReference type="Proteomes" id="UP000230709">
    <property type="component" value="Chromosome"/>
</dbReference>
<comment type="cofactor">
    <cofactor evidence="8">
        <name>Mg(2+)</name>
        <dbReference type="ChEBI" id="CHEBI:18420"/>
    </cofactor>
    <cofactor evidence="8">
        <name>Mn(2+)</name>
        <dbReference type="ChEBI" id="CHEBI:29035"/>
    </cofactor>
</comment>
<dbReference type="EC" id="2.7.7.108" evidence="8"/>
<feature type="binding site" evidence="8">
    <location>
        <position position="90"/>
    </location>
    <ligand>
        <name>ATP</name>
        <dbReference type="ChEBI" id="CHEBI:30616"/>
    </ligand>
</feature>
<feature type="active site" description="Proton acceptor" evidence="8">
    <location>
        <position position="258"/>
    </location>
</feature>
<evidence type="ECO:0000256" key="3">
    <source>
        <dbReference type="ARBA" id="ARBA00022695"/>
    </source>
</evidence>
<comment type="catalytic activity">
    <reaction evidence="8">
        <text>L-threonyl-[protein] + ATP = 3-O-(5'-adenylyl)-L-threonyl-[protein] + diphosphate</text>
        <dbReference type="Rhea" id="RHEA:54292"/>
        <dbReference type="Rhea" id="RHEA-COMP:11060"/>
        <dbReference type="Rhea" id="RHEA-COMP:13847"/>
        <dbReference type="ChEBI" id="CHEBI:30013"/>
        <dbReference type="ChEBI" id="CHEBI:30616"/>
        <dbReference type="ChEBI" id="CHEBI:33019"/>
        <dbReference type="ChEBI" id="CHEBI:138113"/>
        <dbReference type="EC" id="2.7.7.108"/>
    </reaction>
</comment>
<comment type="catalytic activity">
    <reaction evidence="8">
        <text>L-seryl-[protein] + UTP = O-(5'-uridylyl)-L-seryl-[protein] + diphosphate</text>
        <dbReference type="Rhea" id="RHEA:64604"/>
        <dbReference type="Rhea" id="RHEA-COMP:9863"/>
        <dbReference type="Rhea" id="RHEA-COMP:16635"/>
        <dbReference type="ChEBI" id="CHEBI:29999"/>
        <dbReference type="ChEBI" id="CHEBI:33019"/>
        <dbReference type="ChEBI" id="CHEBI:46398"/>
        <dbReference type="ChEBI" id="CHEBI:156051"/>
    </reaction>
</comment>
<keyword evidence="10" id="KW-1185">Reference proteome</keyword>
<dbReference type="AlphaFoldDB" id="A0A2D2CY83"/>
<evidence type="ECO:0000256" key="7">
    <source>
        <dbReference type="ARBA" id="ARBA00022842"/>
    </source>
</evidence>
<dbReference type="PANTHER" id="PTHR32057">
    <property type="entry name" value="PROTEIN ADENYLYLTRANSFERASE SELO, MITOCHONDRIAL"/>
    <property type="match status" value="1"/>
</dbReference>
<organism evidence="9 10">
    <name type="scientific">Methylosinus trichosporium (strain ATCC 35070 / NCIMB 11131 / UNIQEM 75 / OB3b)</name>
    <dbReference type="NCBI Taxonomy" id="595536"/>
    <lineage>
        <taxon>Bacteria</taxon>
        <taxon>Pseudomonadati</taxon>
        <taxon>Pseudomonadota</taxon>
        <taxon>Alphaproteobacteria</taxon>
        <taxon>Hyphomicrobiales</taxon>
        <taxon>Methylocystaceae</taxon>
        <taxon>Methylosinus</taxon>
    </lineage>
</organism>
<feature type="binding site" evidence="8">
    <location>
        <position position="187"/>
    </location>
    <ligand>
        <name>ATP</name>
        <dbReference type="ChEBI" id="CHEBI:30616"/>
    </ligand>
</feature>
<keyword evidence="6 8" id="KW-0067">ATP-binding</keyword>
<keyword evidence="4 8" id="KW-0479">Metal-binding</keyword>
<evidence type="ECO:0000256" key="2">
    <source>
        <dbReference type="ARBA" id="ARBA00022679"/>
    </source>
</evidence>
<keyword evidence="7 8" id="KW-0460">Magnesium</keyword>
<dbReference type="GO" id="GO:0030145">
    <property type="term" value="F:manganese ion binding"/>
    <property type="evidence" value="ECO:0007669"/>
    <property type="project" value="UniProtKB-UniRule"/>
</dbReference>
<feature type="binding site" evidence="8">
    <location>
        <position position="127"/>
    </location>
    <ligand>
        <name>ATP</name>
        <dbReference type="ChEBI" id="CHEBI:30616"/>
    </ligand>
</feature>
<dbReference type="RefSeq" id="WP_003611966.1">
    <property type="nucleotide sequence ID" value="NZ_ADVE02000001.1"/>
</dbReference>
<dbReference type="EMBL" id="CP023737">
    <property type="protein sequence ID" value="ATQ67676.1"/>
    <property type="molecule type" value="Genomic_DNA"/>
</dbReference>
<keyword evidence="5 8" id="KW-0547">Nucleotide-binding</keyword>
<comment type="catalytic activity">
    <reaction evidence="8">
        <text>L-histidyl-[protein] + UTP = N(tele)-(5'-uridylyl)-L-histidyl-[protein] + diphosphate</text>
        <dbReference type="Rhea" id="RHEA:83891"/>
        <dbReference type="Rhea" id="RHEA-COMP:9745"/>
        <dbReference type="Rhea" id="RHEA-COMP:20239"/>
        <dbReference type="ChEBI" id="CHEBI:29979"/>
        <dbReference type="ChEBI" id="CHEBI:33019"/>
        <dbReference type="ChEBI" id="CHEBI:46398"/>
        <dbReference type="ChEBI" id="CHEBI:233474"/>
    </reaction>
</comment>
<dbReference type="GO" id="GO:0000287">
    <property type="term" value="F:magnesium ion binding"/>
    <property type="evidence" value="ECO:0007669"/>
    <property type="project" value="UniProtKB-UniRule"/>
</dbReference>
<dbReference type="GO" id="GO:0070733">
    <property type="term" value="F:AMPylase activity"/>
    <property type="evidence" value="ECO:0007669"/>
    <property type="project" value="UniProtKB-EC"/>
</dbReference>
<evidence type="ECO:0000256" key="4">
    <source>
        <dbReference type="ARBA" id="ARBA00022723"/>
    </source>
</evidence>
<protein>
    <recommendedName>
        <fullName evidence="8">Protein nucleotidyltransferase YdiU</fullName>
        <ecNumber evidence="8">2.7.7.-</ecNumber>
    </recommendedName>
    <alternativeName>
        <fullName evidence="8">Protein adenylyltransferase YdiU</fullName>
        <ecNumber evidence="8">2.7.7.108</ecNumber>
    </alternativeName>
    <alternativeName>
        <fullName evidence="8">Protein uridylyltransferase YdiU</fullName>
        <ecNumber evidence="8">2.7.7.-</ecNumber>
    </alternativeName>
</protein>
<keyword evidence="2 8" id="KW-0808">Transferase</keyword>
<proteinExistence type="inferred from homology"/>
<evidence type="ECO:0000313" key="9">
    <source>
        <dbReference type="EMBL" id="ATQ67676.1"/>
    </source>
</evidence>
<comment type="similarity">
    <text evidence="1 8">Belongs to the SELO family.</text>
</comment>
<feature type="binding site" evidence="8">
    <location>
        <position position="180"/>
    </location>
    <ligand>
        <name>ATP</name>
        <dbReference type="ChEBI" id="CHEBI:30616"/>
    </ligand>
</feature>
<gene>
    <name evidence="8" type="primary">ydiU</name>
    <name evidence="8" type="synonym">selO</name>
    <name evidence="9" type="ORF">CQW49_07070</name>
</gene>
<feature type="binding site" evidence="8">
    <location>
        <position position="259"/>
    </location>
    <ligand>
        <name>Mg(2+)</name>
        <dbReference type="ChEBI" id="CHEBI:18420"/>
    </ligand>
</feature>
<comment type="function">
    <text evidence="8">Nucleotidyltransferase involved in the post-translational modification of proteins. It can catalyze the addition of adenosine monophosphate (AMP) or uridine monophosphate (UMP) to a protein, resulting in modifications known as AMPylation and UMPylation.</text>
</comment>
<dbReference type="NCBIfam" id="NF000658">
    <property type="entry name" value="PRK00029.1"/>
    <property type="match status" value="1"/>
</dbReference>
<evidence type="ECO:0000256" key="6">
    <source>
        <dbReference type="ARBA" id="ARBA00022840"/>
    </source>
</evidence>
<sequence>MPLSPRYRAAPLHSTLGDEFFDRVQPADFPKHILRHRNQRAAATVGLDTLTDEEWIAFFGRFEPLPENFPEPLALRYHGHQFRTYNPDIGDGRGFLFAQLRDAEDGRLLDLATKGSGRTPWSRQGDGRLTLKGGLREILATEMLEALGVETSKSFSLIETGESLYRGDEPSPTRSAVLVRLSHSHIRIGTFQRLAFLDDQAAIAKLVDYCVAQYFPELADAPAESRAADFLARVTARVARLGARYMAAGFVHGVLNSDNINVTGESFDYGPWRFAPRYDPQFTAAYFDDSGLYAFGRQPGALGWNLTRLAETVLPLVGLQRSQAILGEFQPIIQREFQLALLDRFGLAPAAEAEAEAALAKGLLEFLGKTQAGFEQTFFDWRGGLASRERAARSPQAALYDAPEFGPLREALAAHETAPAANLDHAYFRRDTPCTMLIEEVEAIWTPIAAADDWSALDAKLVDIAAMREAYGQGAA</sequence>